<dbReference type="InterPro" id="IPR036259">
    <property type="entry name" value="MFS_trans_sf"/>
</dbReference>
<reference evidence="2 3" key="1">
    <citation type="submission" date="2022-10" db="EMBL/GenBank/DDBJ databases">
        <title>Weissella fermenti sp. nov., isolated from fermented cabbage.</title>
        <authorList>
            <person name="Lee J.K."/>
            <person name="Baek J.H."/>
            <person name="Choi D.G."/>
            <person name="Kim J.M."/>
            <person name="Jeon C.O."/>
        </authorList>
    </citation>
    <scope>NUCLEOTIDE SEQUENCE [LARGE SCALE GENOMIC DNA]</scope>
    <source>
        <strain evidence="2 3">KACC 18534</strain>
    </source>
</reference>
<feature type="transmembrane region" description="Helical" evidence="1">
    <location>
        <begin position="100"/>
        <end position="119"/>
    </location>
</feature>
<comment type="caution">
    <text evidence="2">The sequence shown here is derived from an EMBL/GenBank/DDBJ whole genome shotgun (WGS) entry which is preliminary data.</text>
</comment>
<dbReference type="EMBL" id="JAOZFE010000001">
    <property type="protein sequence ID" value="MCW0952524.1"/>
    <property type="molecule type" value="Genomic_DNA"/>
</dbReference>
<feature type="transmembrane region" description="Helical" evidence="1">
    <location>
        <begin position="34"/>
        <end position="53"/>
    </location>
</feature>
<keyword evidence="1" id="KW-1133">Transmembrane helix</keyword>
<name>A0ABT3E2P4_9LACO</name>
<keyword evidence="3" id="KW-1185">Reference proteome</keyword>
<evidence type="ECO:0000313" key="3">
    <source>
        <dbReference type="Proteomes" id="UP001526225"/>
    </source>
</evidence>
<evidence type="ECO:0000313" key="2">
    <source>
        <dbReference type="EMBL" id="MCW0952524.1"/>
    </source>
</evidence>
<keyword evidence="1" id="KW-0812">Transmembrane</keyword>
<evidence type="ECO:0000256" key="1">
    <source>
        <dbReference type="SAM" id="Phobius"/>
    </source>
</evidence>
<sequence length="125" mass="13975">MKKTTLSSITSGLGVLIAINLFQFLDDKFSDTVQWTIVFFVLLIINYVPTLFIKTIDDSEKQKAFRKNHPTILFLFIALFVFFGLFTMFTIVSTGSINNGIFNLASGIAALGLSGYESYKIIAKK</sequence>
<protein>
    <submittedName>
        <fullName evidence="2">Uncharacterized protein</fullName>
    </submittedName>
</protein>
<dbReference type="SUPFAM" id="SSF103473">
    <property type="entry name" value="MFS general substrate transporter"/>
    <property type="match status" value="1"/>
</dbReference>
<gene>
    <name evidence="2" type="ORF">OIT44_00240</name>
</gene>
<accession>A0ABT3E2P4</accession>
<proteinExistence type="predicted"/>
<dbReference type="Proteomes" id="UP001526225">
    <property type="component" value="Unassembled WGS sequence"/>
</dbReference>
<organism evidence="2 3">
    <name type="scientific">Weissella ceti</name>
    <dbReference type="NCBI Taxonomy" id="759620"/>
    <lineage>
        <taxon>Bacteria</taxon>
        <taxon>Bacillati</taxon>
        <taxon>Bacillota</taxon>
        <taxon>Bacilli</taxon>
        <taxon>Lactobacillales</taxon>
        <taxon>Lactobacillaceae</taxon>
        <taxon>Weissella</taxon>
    </lineage>
</organism>
<feature type="transmembrane region" description="Helical" evidence="1">
    <location>
        <begin position="73"/>
        <end position="94"/>
    </location>
</feature>
<keyword evidence="1" id="KW-0472">Membrane</keyword>
<dbReference type="RefSeq" id="WP_213408735.1">
    <property type="nucleotide sequence ID" value="NZ_CP074441.1"/>
</dbReference>